<sequence length="147" mass="16928">MPSADESTGEVVDAGEQKAPPRPKKPKKDDRTLFLEWVALQLSRVEAFGVPVRQKPGWCPEWWKHPEVVERFYVSWKGYLEATKRMQDDRLAQSAWWVQHWDHHARIIFDKTYGPFRACNAAGHLADNNGEPLTIAPEMPPEDVPLI</sequence>
<dbReference type="HOGENOM" id="CLU_1764790_0_0_11"/>
<dbReference type="KEGG" id="cmh:VO01_15640"/>
<reference evidence="2 3" key="1">
    <citation type="journal article" date="2015" name="Genome Announc.">
        <title>Complete Genome Sequence of Clavibacter michiganensis subsp. insidiosus R1-1 Using PacBio Single-Molecule Real-Time Technology.</title>
        <authorList>
            <person name="Lu Y."/>
            <person name="Samac D.A."/>
            <person name="Glazebrook J."/>
            <person name="Ishimaru C.A."/>
        </authorList>
    </citation>
    <scope>NUCLEOTIDE SEQUENCE [LARGE SCALE GENOMIC DNA]</scope>
    <source>
        <strain evidence="2 3">R1-1</strain>
        <plasmid evidence="2 3">pCI2</plasmid>
    </source>
</reference>
<feature type="region of interest" description="Disordered" evidence="1">
    <location>
        <begin position="1"/>
        <end position="29"/>
    </location>
</feature>
<dbReference type="Proteomes" id="UP000032604">
    <property type="component" value="Plasmid pCI2"/>
</dbReference>
<dbReference type="OrthoDB" id="4570343at2"/>
<evidence type="ECO:0000256" key="1">
    <source>
        <dbReference type="SAM" id="MobiDB-lite"/>
    </source>
</evidence>
<dbReference type="AlphaFoldDB" id="A0A0D5CN58"/>
<dbReference type="EMBL" id="CP011045">
    <property type="protein sequence ID" value="AJW80675.1"/>
    <property type="molecule type" value="Genomic_DNA"/>
</dbReference>
<evidence type="ECO:0000313" key="2">
    <source>
        <dbReference type="EMBL" id="AJW80675.1"/>
    </source>
</evidence>
<evidence type="ECO:0000313" key="3">
    <source>
        <dbReference type="Proteomes" id="UP000032604"/>
    </source>
</evidence>
<geneLocation type="plasmid" evidence="2 3">
    <name>pCI2</name>
</geneLocation>
<protein>
    <recommendedName>
        <fullName evidence="4">DUF4913 domain-containing protein</fullName>
    </recommendedName>
</protein>
<dbReference type="Pfam" id="PF16259">
    <property type="entry name" value="DUF4913"/>
    <property type="match status" value="1"/>
</dbReference>
<dbReference type="PATRIC" id="fig|33014.5.peg.3228"/>
<dbReference type="RefSeq" id="WP_045530878.1">
    <property type="nucleotide sequence ID" value="NZ_CP011045.1"/>
</dbReference>
<keyword evidence="2" id="KW-0614">Plasmid</keyword>
<name>A0A0D5CN58_9MICO</name>
<organism evidence="2 3">
    <name type="scientific">Clavibacter michiganensis subsp. insidiosus</name>
    <dbReference type="NCBI Taxonomy" id="33014"/>
    <lineage>
        <taxon>Bacteria</taxon>
        <taxon>Bacillati</taxon>
        <taxon>Actinomycetota</taxon>
        <taxon>Actinomycetes</taxon>
        <taxon>Micrococcales</taxon>
        <taxon>Microbacteriaceae</taxon>
        <taxon>Clavibacter</taxon>
    </lineage>
</organism>
<accession>A0A0D5CN58</accession>
<evidence type="ECO:0008006" key="4">
    <source>
        <dbReference type="Google" id="ProtNLM"/>
    </source>
</evidence>
<dbReference type="InterPro" id="IPR032584">
    <property type="entry name" value="DUF4913"/>
</dbReference>
<proteinExistence type="predicted"/>
<gene>
    <name evidence="2" type="ORF">VO01_15640</name>
</gene>